<evidence type="ECO:0000313" key="2">
    <source>
        <dbReference type="EMBL" id="GMH95265.1"/>
    </source>
</evidence>
<feature type="region of interest" description="Disordered" evidence="1">
    <location>
        <begin position="243"/>
        <end position="266"/>
    </location>
</feature>
<gene>
    <name evidence="2" type="ORF">TrST_g1354</name>
</gene>
<sequence length="266" mass="29388">MEALPTLSAYDEQRARNVERNNARLFELGLMSAFEVKVSNLKARGAREVPAEEEEDSASGSEYGSDDDDDDDDDSENNPQPELIGAKKAMQLTKKRKSNKTKSKSESKKLKSSSPSPPTRTSMRLQGLAPDGSEVSLSIPQTSSERLAEQAARVIECREARLRAAKFVAENGQDAAEMENATASYEHCLMRVRTMSSKALSTRVRRIENAAGKHCIIKMAVFKSCLQDEGLWELSEEASEALERLKGGGEEKKIETKQTSKGKKKK</sequence>
<dbReference type="OrthoDB" id="199263at2759"/>
<feature type="region of interest" description="Disordered" evidence="1">
    <location>
        <begin position="39"/>
        <end position="135"/>
    </location>
</feature>
<reference evidence="3" key="1">
    <citation type="journal article" date="2023" name="Commun. Biol.">
        <title>Genome analysis of Parmales, the sister group of diatoms, reveals the evolutionary specialization of diatoms from phago-mixotrophs to photoautotrophs.</title>
        <authorList>
            <person name="Ban H."/>
            <person name="Sato S."/>
            <person name="Yoshikawa S."/>
            <person name="Yamada K."/>
            <person name="Nakamura Y."/>
            <person name="Ichinomiya M."/>
            <person name="Sato N."/>
            <person name="Blanc-Mathieu R."/>
            <person name="Endo H."/>
            <person name="Kuwata A."/>
            <person name="Ogata H."/>
        </authorList>
    </citation>
    <scope>NUCLEOTIDE SEQUENCE [LARGE SCALE GENOMIC DNA]</scope>
    <source>
        <strain evidence="3">NIES 3701</strain>
    </source>
</reference>
<feature type="compositionally biased region" description="Basic and acidic residues" evidence="1">
    <location>
        <begin position="243"/>
        <end position="258"/>
    </location>
</feature>
<evidence type="ECO:0000256" key="1">
    <source>
        <dbReference type="SAM" id="MobiDB-lite"/>
    </source>
</evidence>
<name>A0A9W7BW85_9STRA</name>
<feature type="compositionally biased region" description="Basic residues" evidence="1">
    <location>
        <begin position="93"/>
        <end position="102"/>
    </location>
</feature>
<dbReference type="Proteomes" id="UP001165085">
    <property type="component" value="Unassembled WGS sequence"/>
</dbReference>
<feature type="compositionally biased region" description="Acidic residues" evidence="1">
    <location>
        <begin position="64"/>
        <end position="76"/>
    </location>
</feature>
<proteinExistence type="predicted"/>
<protein>
    <submittedName>
        <fullName evidence="2">Uncharacterized protein</fullName>
    </submittedName>
</protein>
<dbReference type="EMBL" id="BRXY01000439">
    <property type="protein sequence ID" value="GMH95265.1"/>
    <property type="molecule type" value="Genomic_DNA"/>
</dbReference>
<organism evidence="2 3">
    <name type="scientific">Triparma strigata</name>
    <dbReference type="NCBI Taxonomy" id="1606541"/>
    <lineage>
        <taxon>Eukaryota</taxon>
        <taxon>Sar</taxon>
        <taxon>Stramenopiles</taxon>
        <taxon>Ochrophyta</taxon>
        <taxon>Bolidophyceae</taxon>
        <taxon>Parmales</taxon>
        <taxon>Triparmaceae</taxon>
        <taxon>Triparma</taxon>
    </lineage>
</organism>
<dbReference type="AlphaFoldDB" id="A0A9W7BW85"/>
<comment type="caution">
    <text evidence="2">The sequence shown here is derived from an EMBL/GenBank/DDBJ whole genome shotgun (WGS) entry which is preliminary data.</text>
</comment>
<evidence type="ECO:0000313" key="3">
    <source>
        <dbReference type="Proteomes" id="UP001165085"/>
    </source>
</evidence>
<keyword evidence="3" id="KW-1185">Reference proteome</keyword>
<accession>A0A9W7BW85</accession>